<feature type="compositionally biased region" description="Acidic residues" evidence="1">
    <location>
        <begin position="87"/>
        <end position="98"/>
    </location>
</feature>
<dbReference type="Pfam" id="PF07727">
    <property type="entry name" value="RVT_2"/>
    <property type="match status" value="1"/>
</dbReference>
<name>A0A0J7K833_LASNI</name>
<feature type="compositionally biased region" description="Basic and acidic residues" evidence="1">
    <location>
        <begin position="75"/>
        <end position="86"/>
    </location>
</feature>
<dbReference type="STRING" id="67767.A0A0J7K833"/>
<feature type="region of interest" description="Disordered" evidence="1">
    <location>
        <begin position="60"/>
        <end position="130"/>
    </location>
</feature>
<dbReference type="Proteomes" id="UP000036403">
    <property type="component" value="Unassembled WGS sequence"/>
</dbReference>
<reference evidence="3 4" key="1">
    <citation type="submission" date="2015-04" db="EMBL/GenBank/DDBJ databases">
        <title>Lasius niger genome sequencing.</title>
        <authorList>
            <person name="Konorov E.A."/>
            <person name="Nikitin M.A."/>
            <person name="Kirill M.V."/>
            <person name="Chang P."/>
        </authorList>
    </citation>
    <scope>NUCLEOTIDE SEQUENCE [LARGE SCALE GENOMIC DNA]</scope>
    <source>
        <tissue evidence="3">Whole</tissue>
    </source>
</reference>
<gene>
    <name evidence="3" type="ORF">RF55_14469</name>
</gene>
<organism evidence="3 4">
    <name type="scientific">Lasius niger</name>
    <name type="common">Black garden ant</name>
    <dbReference type="NCBI Taxonomy" id="67767"/>
    <lineage>
        <taxon>Eukaryota</taxon>
        <taxon>Metazoa</taxon>
        <taxon>Ecdysozoa</taxon>
        <taxon>Arthropoda</taxon>
        <taxon>Hexapoda</taxon>
        <taxon>Insecta</taxon>
        <taxon>Pterygota</taxon>
        <taxon>Neoptera</taxon>
        <taxon>Endopterygota</taxon>
        <taxon>Hymenoptera</taxon>
        <taxon>Apocrita</taxon>
        <taxon>Aculeata</taxon>
        <taxon>Formicoidea</taxon>
        <taxon>Formicidae</taxon>
        <taxon>Formicinae</taxon>
        <taxon>Lasius</taxon>
        <taxon>Lasius</taxon>
    </lineage>
</organism>
<dbReference type="PaxDb" id="67767-A0A0J7K833"/>
<dbReference type="OrthoDB" id="7696924at2759"/>
<feature type="region of interest" description="Disordered" evidence="1">
    <location>
        <begin position="1"/>
        <end position="23"/>
    </location>
</feature>
<sequence length="328" mass="37339">MNNNADERATAPAPKEAYEEASERCPIEPCPIEPCANVSICNVSNCTVSKCTAPVFNEVPCPPSSSNVSSGVRLPVDKDVPDRDNESESSDQQSEDNEGLSSTSEGEAIELSNMEASSPPRKLRDRDSIRKPKRYETNLIQYDIPTSFQEAITGPEAKEWTRAVEDELVAHEKNDTWTIVLKMTNQRFVDSKWVFKMLQDTDGAIKRHKARLCARGFQQKFGVDYTETFAPVVRYDSLRVILALVTHQDLEMMQFDIKTVFLYDDLEKTIYMKIPEGLKVKDSDNALCKLNKSLYGLKQAPRCWNKKFNDFSKRFDFRANHADNQETR</sequence>
<feature type="domain" description="Reverse transcriptase Ty1/copia-type" evidence="2">
    <location>
        <begin position="174"/>
        <end position="322"/>
    </location>
</feature>
<protein>
    <submittedName>
        <fullName evidence="3">Retrovirus-related pol polyprotein from transposon tnt 1-94</fullName>
    </submittedName>
</protein>
<keyword evidence="4" id="KW-1185">Reference proteome</keyword>
<proteinExistence type="predicted"/>
<dbReference type="AlphaFoldDB" id="A0A0J7K833"/>
<dbReference type="InterPro" id="IPR013103">
    <property type="entry name" value="RVT_2"/>
</dbReference>
<evidence type="ECO:0000313" key="3">
    <source>
        <dbReference type="EMBL" id="KMQ86522.1"/>
    </source>
</evidence>
<accession>A0A0J7K833</accession>
<evidence type="ECO:0000313" key="4">
    <source>
        <dbReference type="Proteomes" id="UP000036403"/>
    </source>
</evidence>
<evidence type="ECO:0000256" key="1">
    <source>
        <dbReference type="SAM" id="MobiDB-lite"/>
    </source>
</evidence>
<dbReference type="EMBL" id="LBMM01011956">
    <property type="protein sequence ID" value="KMQ86522.1"/>
    <property type="molecule type" value="Genomic_DNA"/>
</dbReference>
<evidence type="ECO:0000259" key="2">
    <source>
        <dbReference type="Pfam" id="PF07727"/>
    </source>
</evidence>
<comment type="caution">
    <text evidence="3">The sequence shown here is derived from an EMBL/GenBank/DDBJ whole genome shotgun (WGS) entry which is preliminary data.</text>
</comment>